<organism evidence="1 2">
    <name type="scientific">Quillaja saponaria</name>
    <name type="common">Soap bark tree</name>
    <dbReference type="NCBI Taxonomy" id="32244"/>
    <lineage>
        <taxon>Eukaryota</taxon>
        <taxon>Viridiplantae</taxon>
        <taxon>Streptophyta</taxon>
        <taxon>Embryophyta</taxon>
        <taxon>Tracheophyta</taxon>
        <taxon>Spermatophyta</taxon>
        <taxon>Magnoliopsida</taxon>
        <taxon>eudicotyledons</taxon>
        <taxon>Gunneridae</taxon>
        <taxon>Pentapetalae</taxon>
        <taxon>rosids</taxon>
        <taxon>fabids</taxon>
        <taxon>Fabales</taxon>
        <taxon>Quillajaceae</taxon>
        <taxon>Quillaja</taxon>
    </lineage>
</organism>
<evidence type="ECO:0000313" key="2">
    <source>
        <dbReference type="Proteomes" id="UP001163823"/>
    </source>
</evidence>
<dbReference type="AlphaFoldDB" id="A0AAD7PC78"/>
<proteinExistence type="predicted"/>
<keyword evidence="2" id="KW-1185">Reference proteome</keyword>
<dbReference type="EMBL" id="JARAOO010000012">
    <property type="protein sequence ID" value="KAJ7949470.1"/>
    <property type="molecule type" value="Genomic_DNA"/>
</dbReference>
<accession>A0AAD7PC78</accession>
<protein>
    <submittedName>
        <fullName evidence="1">Uncharacterized protein</fullName>
    </submittedName>
</protein>
<sequence>MNEIIITITIRVVRQVIITLILHINFNFHHRRSSSLVLPSSCLMPGKVADIAFGTDSLCNLQYDSISHLISHHLMYSSSFAQTTQFSCETLVTGPTII</sequence>
<dbReference type="KEGG" id="qsa:O6P43_029798"/>
<evidence type="ECO:0000313" key="1">
    <source>
        <dbReference type="EMBL" id="KAJ7949470.1"/>
    </source>
</evidence>
<reference evidence="1" key="1">
    <citation type="journal article" date="2023" name="Science">
        <title>Elucidation of the pathway for biosynthesis of saponin adjuvants from the soapbark tree.</title>
        <authorList>
            <person name="Reed J."/>
            <person name="Orme A."/>
            <person name="El-Demerdash A."/>
            <person name="Owen C."/>
            <person name="Martin L.B.B."/>
            <person name="Misra R.C."/>
            <person name="Kikuchi S."/>
            <person name="Rejzek M."/>
            <person name="Martin A.C."/>
            <person name="Harkess A."/>
            <person name="Leebens-Mack J."/>
            <person name="Louveau T."/>
            <person name="Stephenson M.J."/>
            <person name="Osbourn A."/>
        </authorList>
    </citation>
    <scope>NUCLEOTIDE SEQUENCE</scope>
    <source>
        <strain evidence="1">S10</strain>
    </source>
</reference>
<name>A0AAD7PC78_QUISA</name>
<dbReference type="Proteomes" id="UP001163823">
    <property type="component" value="Chromosome 12"/>
</dbReference>
<gene>
    <name evidence="1" type="ORF">O6P43_029798</name>
</gene>
<comment type="caution">
    <text evidence="1">The sequence shown here is derived from an EMBL/GenBank/DDBJ whole genome shotgun (WGS) entry which is preliminary data.</text>
</comment>